<dbReference type="EMBL" id="JMCB01000001">
    <property type="protein sequence ID" value="KFE71800.1"/>
    <property type="molecule type" value="Genomic_DNA"/>
</dbReference>
<accession>A0A085WVT7</accession>
<dbReference type="RefSeq" id="WP_044180525.1">
    <property type="nucleotide sequence ID" value="NZ_JMCB01000001.1"/>
</dbReference>
<keyword evidence="2" id="KW-1185">Reference proteome</keyword>
<dbReference type="AlphaFoldDB" id="A0A085WVT7"/>
<evidence type="ECO:0000313" key="2">
    <source>
        <dbReference type="Proteomes" id="UP000028725"/>
    </source>
</evidence>
<dbReference type="Proteomes" id="UP000028725">
    <property type="component" value="Unassembled WGS sequence"/>
</dbReference>
<name>A0A085WVT7_9BACT</name>
<protein>
    <submittedName>
        <fullName evidence="1">Uncharacterized protein</fullName>
    </submittedName>
</protein>
<dbReference type="STRING" id="394096.DB31_0061"/>
<evidence type="ECO:0000313" key="1">
    <source>
        <dbReference type="EMBL" id="KFE71800.1"/>
    </source>
</evidence>
<gene>
    <name evidence="1" type="ORF">DB31_0061</name>
</gene>
<sequence length="92" mass="9888">MPPPKQQQAPEAEPLPTPSYPAIESFIEGATAEEVQSLFNPIKEGLDTLKGPKAEQGKKIQAALSSAEELLGILLETREHLIAENKGGKGRK</sequence>
<dbReference type="OrthoDB" id="5520102at2"/>
<comment type="caution">
    <text evidence="1">The sequence shown here is derived from an EMBL/GenBank/DDBJ whole genome shotgun (WGS) entry which is preliminary data.</text>
</comment>
<proteinExistence type="predicted"/>
<organism evidence="1 2">
    <name type="scientific">Hyalangium minutum</name>
    <dbReference type="NCBI Taxonomy" id="394096"/>
    <lineage>
        <taxon>Bacteria</taxon>
        <taxon>Pseudomonadati</taxon>
        <taxon>Myxococcota</taxon>
        <taxon>Myxococcia</taxon>
        <taxon>Myxococcales</taxon>
        <taxon>Cystobacterineae</taxon>
        <taxon>Archangiaceae</taxon>
        <taxon>Hyalangium</taxon>
    </lineage>
</organism>
<reference evidence="1 2" key="1">
    <citation type="submission" date="2014-04" db="EMBL/GenBank/DDBJ databases">
        <title>Genome assembly of Hyalangium minutum DSM 14724.</title>
        <authorList>
            <person name="Sharma G."/>
            <person name="Subramanian S."/>
        </authorList>
    </citation>
    <scope>NUCLEOTIDE SEQUENCE [LARGE SCALE GENOMIC DNA]</scope>
    <source>
        <strain evidence="1 2">DSM 14724</strain>
    </source>
</reference>